<dbReference type="GO" id="GO:0002926">
    <property type="term" value="P:tRNA wobble base 5-methoxycarbonylmethyl-2-thiouridinylation"/>
    <property type="evidence" value="ECO:0007669"/>
    <property type="project" value="TreeGrafter"/>
</dbReference>
<organism evidence="6 7">
    <name type="scientific">Calicophoron daubneyi</name>
    <name type="common">Rumen fluke</name>
    <name type="synonym">Paramphistomum daubneyi</name>
    <dbReference type="NCBI Taxonomy" id="300641"/>
    <lineage>
        <taxon>Eukaryota</taxon>
        <taxon>Metazoa</taxon>
        <taxon>Spiralia</taxon>
        <taxon>Lophotrochozoa</taxon>
        <taxon>Platyhelminthes</taxon>
        <taxon>Trematoda</taxon>
        <taxon>Digenea</taxon>
        <taxon>Plagiorchiida</taxon>
        <taxon>Pronocephalata</taxon>
        <taxon>Paramphistomoidea</taxon>
        <taxon>Paramphistomidae</taxon>
        <taxon>Calicophoron</taxon>
    </lineage>
</organism>
<feature type="domain" description="ELP1 alpha-solenoid" evidence="4">
    <location>
        <begin position="770"/>
        <end position="974"/>
    </location>
</feature>
<gene>
    <name evidence="6" type="ORF">CDAUBV1_LOCUS7052</name>
</gene>
<dbReference type="InterPro" id="IPR056167">
    <property type="entry name" value="A-sol_ELP1"/>
</dbReference>
<dbReference type="InterPro" id="IPR006849">
    <property type="entry name" value="Elp1"/>
</dbReference>
<feature type="region of interest" description="Disordered" evidence="1">
    <location>
        <begin position="1258"/>
        <end position="1306"/>
    </location>
</feature>
<accession>A0AAV2TC10</accession>
<dbReference type="PANTHER" id="PTHR12747">
    <property type="entry name" value="ELONGATOR COMPLEX PROTEIN 1"/>
    <property type="match status" value="1"/>
</dbReference>
<feature type="compositionally biased region" description="Low complexity" evidence="1">
    <location>
        <begin position="1260"/>
        <end position="1282"/>
    </location>
</feature>
<protein>
    <recommendedName>
        <fullName evidence="8">Elongator complex protein 1</fullName>
    </recommendedName>
</protein>
<dbReference type="PANTHER" id="PTHR12747:SF0">
    <property type="entry name" value="ELONGATOR COMPLEX PROTEIN 1"/>
    <property type="match status" value="1"/>
</dbReference>
<evidence type="ECO:0000259" key="3">
    <source>
        <dbReference type="Pfam" id="PF23878"/>
    </source>
</evidence>
<dbReference type="EMBL" id="CAXLJL010000157">
    <property type="protein sequence ID" value="CAL5133816.1"/>
    <property type="molecule type" value="Genomic_DNA"/>
</dbReference>
<feature type="domain" description="ELP1 first N-terminal beta-propeller" evidence="2">
    <location>
        <begin position="31"/>
        <end position="241"/>
    </location>
</feature>
<evidence type="ECO:0000259" key="5">
    <source>
        <dbReference type="Pfam" id="PF23936"/>
    </source>
</evidence>
<dbReference type="GO" id="GO:0033588">
    <property type="term" value="C:elongator holoenzyme complex"/>
    <property type="evidence" value="ECO:0007669"/>
    <property type="project" value="InterPro"/>
</dbReference>
<reference evidence="6" key="1">
    <citation type="submission" date="2024-06" db="EMBL/GenBank/DDBJ databases">
        <authorList>
            <person name="Liu X."/>
            <person name="Lenzi L."/>
            <person name="Haldenby T S."/>
            <person name="Uol C."/>
        </authorList>
    </citation>
    <scope>NUCLEOTIDE SEQUENCE</scope>
</reference>
<evidence type="ECO:0000259" key="2">
    <source>
        <dbReference type="Pfam" id="PF04762"/>
    </source>
</evidence>
<feature type="domain" description="ELP1 three-helical bundle" evidence="5">
    <location>
        <begin position="1189"/>
        <end position="1368"/>
    </location>
</feature>
<feature type="domain" description="ELP1 TPR" evidence="3">
    <location>
        <begin position="999"/>
        <end position="1180"/>
    </location>
</feature>
<dbReference type="Pfam" id="PF23878">
    <property type="entry name" value="TPR_ELP1"/>
    <property type="match status" value="1"/>
</dbReference>
<dbReference type="Proteomes" id="UP001497525">
    <property type="component" value="Unassembled WGS sequence"/>
</dbReference>
<dbReference type="Pfam" id="PF23936">
    <property type="entry name" value="HB_ELP1"/>
    <property type="match status" value="1"/>
</dbReference>
<sequence length="1419" mass="159167">MPEFFPFSRFTVLLPFYEELKPYESTRPVEDNKIILFTSSLEEVVKADLDQPGFGIAPHANLGWGKKETQFQGSRGKEAASLKASAPQDSQAGTNVDIEIAWRDDDQYFVVSWIDPSVNNQRRLRVFNDAGELYSTSEVFDYLESAICWRPRIQLITSTQRRPVRGLDVVFFETNLERHGEFELLDHTLEGFYCASALQFDCHGDVLAVFCSSRSSAHTLRLITCSNYHWSVKRQLVIGNSLPDVDSPMVSFSWASGSALDDLSTFTLGSGTKTGTLLRSWCYSAVYDNCYCLADGLSQNSSDFDVPGYAACVDKNSVCLTALTHAVIPPPMCATRLTFNTCVVSESGQTDTNMPPRFIASVSFPGLWINDKRTSSTVPLLIQFESDYGNVEDSPDLCLVHVDCGAPQVKKQSLEFAGGTVEAEWQGGAQNVAPWPRSVRAISLMTALKTSEDTNLQAALTFAKATHFCGGNELSHFCWLNCHKLFFVACSGYLVGLLDFGDECSSGYSNTTARWLLTIRWRKETTSVPSSVSQGPPVNVCGLCNNSTNLCVGLSNGLVICYDIDQLLASPDCLVIPDQMDQVNPDYSVSDPVISMLRLPGPCAQMGILRVAEIGQKLAVSPSGKMRHVLLALHQSSHRIYGADITNNDSRNPSANQSVVTMTAVMELCSSFLILPQFLLVTSLKKFLICVSTQFNPAALLDSSACIMELACRLSIPSELQSSDSAAPRSWYNDYLHPIETEAVIISASSIDTKVILQMPRGNLEEVHPRALVLTRLSGLLDSLGYYEAMHMMRRHRVNLNLLYDHNPSLFKQNVHQFLTKTDDPEFVTLFVSELVDEDVSETIYGKFYKKNTSTVLPDGAQRSQYNLLRKASKVNEVCALLLRAMKGKKEFLLPTLTCYAKMVPSNLEKALLLLKSLSDLGDQDSWERGVRHLQYFATPVELYRVALGTYDLNLAQIMAQRTQLDPKEYLANLLELRALVKDAEKDSDPKILSRAVAYQRFRIDDQLTRHSMALEHLHDAGPDYFDELISYVKTHRLYGQALEMHTKDSMKLKAIGRAWGERLVSERRLNDAGRVFLRVGLYALAAGVFVSCTHPQLWATAVSQSRMACSCLTCPTEHQDSDQFLSEADITAQARRLADRLYEVGRYEDAIMLHLDYLKEPKTATSVALDGCLWDEARRLAALYQTEDTLNKLLIPKLSEQREFLSDLIEKTHKKFDEHFQRLMALRQKHKEDAEANRLAHLRGDFVSEDAATETDLFSDTSSVSGTSDSGSVDNLSLLSKSTRKSGRSTKSRRKHESRKWSSKPGSKYEEVGLLRELSQSIEAGQRLFDKVECTQNALWQAGLVSEGQHIVKCMNELLTNQKMAIPFIWDEWITERYQGEPVHPYEGRKRYPFKESFISFPPPMKRTELVCYLLRRE</sequence>
<dbReference type="InterPro" id="IPR056169">
    <property type="entry name" value="HB_ELP1"/>
</dbReference>
<proteinExistence type="predicted"/>
<evidence type="ECO:0000313" key="7">
    <source>
        <dbReference type="Proteomes" id="UP001497525"/>
    </source>
</evidence>
<dbReference type="GO" id="GO:0005829">
    <property type="term" value="C:cytosol"/>
    <property type="evidence" value="ECO:0007669"/>
    <property type="project" value="TreeGrafter"/>
</dbReference>
<dbReference type="PIRSF" id="PIRSF017233">
    <property type="entry name" value="IKAP"/>
    <property type="match status" value="1"/>
</dbReference>
<evidence type="ECO:0008006" key="8">
    <source>
        <dbReference type="Google" id="ProtNLM"/>
    </source>
</evidence>
<evidence type="ECO:0000256" key="1">
    <source>
        <dbReference type="SAM" id="MobiDB-lite"/>
    </source>
</evidence>
<feature type="compositionally biased region" description="Basic residues" evidence="1">
    <location>
        <begin position="1283"/>
        <end position="1303"/>
    </location>
</feature>
<dbReference type="GO" id="GO:0000049">
    <property type="term" value="F:tRNA binding"/>
    <property type="evidence" value="ECO:0007669"/>
    <property type="project" value="TreeGrafter"/>
</dbReference>
<dbReference type="InterPro" id="IPR056166">
    <property type="entry name" value="TPR_ELP1"/>
</dbReference>
<name>A0AAV2TC10_CALDB</name>
<dbReference type="InterPro" id="IPR056164">
    <property type="entry name" value="Beta-prop_ELP1_1st"/>
</dbReference>
<evidence type="ECO:0000259" key="4">
    <source>
        <dbReference type="Pfam" id="PF23925"/>
    </source>
</evidence>
<dbReference type="Pfam" id="PF23925">
    <property type="entry name" value="A-sol_ELP1"/>
    <property type="match status" value="1"/>
</dbReference>
<dbReference type="Pfam" id="PF04762">
    <property type="entry name" value="Beta-prop_ELP1_1st"/>
    <property type="match status" value="1"/>
</dbReference>
<comment type="caution">
    <text evidence="6">The sequence shown here is derived from an EMBL/GenBank/DDBJ whole genome shotgun (WGS) entry which is preliminary data.</text>
</comment>
<evidence type="ECO:0000313" key="6">
    <source>
        <dbReference type="EMBL" id="CAL5133816.1"/>
    </source>
</evidence>